<dbReference type="SUPFAM" id="SSF54631">
    <property type="entry name" value="CBS-domain pair"/>
    <property type="match status" value="1"/>
</dbReference>
<feature type="transmembrane region" description="Helical" evidence="3">
    <location>
        <begin position="148"/>
        <end position="167"/>
    </location>
</feature>
<evidence type="ECO:0000259" key="4">
    <source>
        <dbReference type="PROSITE" id="PS51846"/>
    </source>
</evidence>
<dbReference type="Gene3D" id="3.10.580.10">
    <property type="entry name" value="CBS-domain"/>
    <property type="match status" value="1"/>
</dbReference>
<dbReference type="Pfam" id="PF01595">
    <property type="entry name" value="CNNM"/>
    <property type="match status" value="1"/>
</dbReference>
<feature type="domain" description="CNNM transmembrane" evidence="4">
    <location>
        <begin position="17"/>
        <end position="199"/>
    </location>
</feature>
<evidence type="ECO:0000313" key="5">
    <source>
        <dbReference type="EMBL" id="CAD8903056.1"/>
    </source>
</evidence>
<reference evidence="5" key="1">
    <citation type="submission" date="2021-01" db="EMBL/GenBank/DDBJ databases">
        <authorList>
            <person name="Corre E."/>
            <person name="Pelletier E."/>
            <person name="Niang G."/>
            <person name="Scheremetjew M."/>
            <person name="Finn R."/>
            <person name="Kale V."/>
            <person name="Holt S."/>
            <person name="Cochrane G."/>
            <person name="Meng A."/>
            <person name="Brown T."/>
            <person name="Cohen L."/>
        </authorList>
    </citation>
    <scope>NUCLEOTIDE SEQUENCE</scope>
    <source>
        <strain evidence="5">308</strain>
    </source>
</reference>
<protein>
    <recommendedName>
        <fullName evidence="4">CNNM transmembrane domain-containing protein</fullName>
    </recommendedName>
</protein>
<keyword evidence="2 3" id="KW-1133">Transmembrane helix</keyword>
<organism evidence="5">
    <name type="scientific">Corethron hystrix</name>
    <dbReference type="NCBI Taxonomy" id="216773"/>
    <lineage>
        <taxon>Eukaryota</taxon>
        <taxon>Sar</taxon>
        <taxon>Stramenopiles</taxon>
        <taxon>Ochrophyta</taxon>
        <taxon>Bacillariophyta</taxon>
        <taxon>Coscinodiscophyceae</taxon>
        <taxon>Corethrophycidae</taxon>
        <taxon>Corethrales</taxon>
        <taxon>Corethraceae</taxon>
        <taxon>Corethron</taxon>
    </lineage>
</organism>
<dbReference type="PANTHER" id="PTHR12064">
    <property type="entry name" value="METAL TRANSPORTER CNNM"/>
    <property type="match status" value="1"/>
</dbReference>
<dbReference type="GO" id="GO:0010960">
    <property type="term" value="P:magnesium ion homeostasis"/>
    <property type="evidence" value="ECO:0007669"/>
    <property type="project" value="InterPro"/>
</dbReference>
<dbReference type="GO" id="GO:0016020">
    <property type="term" value="C:membrane"/>
    <property type="evidence" value="ECO:0007669"/>
    <property type="project" value="UniProtKB-UniRule"/>
</dbReference>
<dbReference type="AlphaFoldDB" id="A0A7S1BZM8"/>
<keyword evidence="1" id="KW-0677">Repeat</keyword>
<feature type="transmembrane region" description="Helical" evidence="3">
    <location>
        <begin position="22"/>
        <end position="48"/>
    </location>
</feature>
<sequence length="433" mass="48060">MNAAGFEIDAVDTELEENKNYVLYYVEMILCLLVAAFAAGVTMGMLSLDPLMLRIKLRSGTRSEKRSARKLLPLVADHHRLLVTLLLLTAFANEILPLVLDKLYSKFIAIMVSVTLVLFFGEIIPSAFFTGPNQLEIAAAMAPPVRFALLMLSPLAIPIAYVLDLVLSHGSRITSFNRKELNALMKIQYLEHGNVEKDEVNMIEGALKMSSKAVKDCYIELNNVFAIDSKKILDDQAMESIHISGHSRIPVYVKQAQNPNSIQEILGFMITKNLILVSGSDKRCVSSLPLQIPLCVDDNTPIIDLMDSFISYGAGRGAKKGHLALVCKRPDLATLALDEGKPVPTAAGVKGIITLEDIIEELLQKEIFDENDRDEKATYDLAYNTIRHWMNFVNKKRESRGLCPIGKRGLNRFESDYSETTSLIASNSNELVV</sequence>
<dbReference type="GO" id="GO:0005737">
    <property type="term" value="C:cytoplasm"/>
    <property type="evidence" value="ECO:0007669"/>
    <property type="project" value="TreeGrafter"/>
</dbReference>
<name>A0A7S1BZM8_9STRA</name>
<keyword evidence="2 3" id="KW-0472">Membrane</keyword>
<evidence type="ECO:0000256" key="2">
    <source>
        <dbReference type="PROSITE-ProRule" id="PRU01193"/>
    </source>
</evidence>
<dbReference type="PANTHER" id="PTHR12064:SF97">
    <property type="entry name" value="METAL TRANSPORTER CNNM-5"/>
    <property type="match status" value="1"/>
</dbReference>
<dbReference type="PROSITE" id="PS51846">
    <property type="entry name" value="CNNM"/>
    <property type="match status" value="1"/>
</dbReference>
<keyword evidence="2 3" id="KW-0812">Transmembrane</keyword>
<dbReference type="InterPro" id="IPR045095">
    <property type="entry name" value="ACDP"/>
</dbReference>
<proteinExistence type="predicted"/>
<evidence type="ECO:0000256" key="1">
    <source>
        <dbReference type="ARBA" id="ARBA00022737"/>
    </source>
</evidence>
<dbReference type="InterPro" id="IPR002550">
    <property type="entry name" value="CNNM"/>
</dbReference>
<accession>A0A7S1BZM8</accession>
<dbReference type="GO" id="GO:0030026">
    <property type="term" value="P:intracellular manganese ion homeostasis"/>
    <property type="evidence" value="ECO:0007669"/>
    <property type="project" value="TreeGrafter"/>
</dbReference>
<feature type="transmembrane region" description="Helical" evidence="3">
    <location>
        <begin position="107"/>
        <end position="128"/>
    </location>
</feature>
<dbReference type="EMBL" id="HBFR01041439">
    <property type="protein sequence ID" value="CAD8903056.1"/>
    <property type="molecule type" value="Transcribed_RNA"/>
</dbReference>
<gene>
    <name evidence="5" type="ORF">CHYS00102_LOCUS30275</name>
</gene>
<feature type="transmembrane region" description="Helical" evidence="3">
    <location>
        <begin position="81"/>
        <end position="100"/>
    </location>
</feature>
<dbReference type="InterPro" id="IPR046342">
    <property type="entry name" value="CBS_dom_sf"/>
</dbReference>
<evidence type="ECO:0000256" key="3">
    <source>
        <dbReference type="SAM" id="Phobius"/>
    </source>
</evidence>